<feature type="domain" description="Transcription regulator PadR C-terminal" evidence="3">
    <location>
        <begin position="93"/>
        <end position="172"/>
    </location>
</feature>
<feature type="domain" description="Transcription regulator PadR N-terminal" evidence="2">
    <location>
        <begin position="7"/>
        <end position="77"/>
    </location>
</feature>
<evidence type="ECO:0000259" key="2">
    <source>
        <dbReference type="Pfam" id="PF03551"/>
    </source>
</evidence>
<keyword evidence="1" id="KW-0175">Coiled coil</keyword>
<dbReference type="AlphaFoldDB" id="A0A7S8CD63"/>
<dbReference type="InterPro" id="IPR018309">
    <property type="entry name" value="Tscrpt_reg_PadR_C"/>
</dbReference>
<dbReference type="KEGG" id="mcui:G8O30_12940"/>
<feature type="coiled-coil region" evidence="1">
    <location>
        <begin position="113"/>
        <end position="140"/>
    </location>
</feature>
<dbReference type="RefSeq" id="WP_239672476.1">
    <property type="nucleotide sequence ID" value="NZ_CP049742.1"/>
</dbReference>
<accession>A0A7S8CD63</accession>
<gene>
    <name evidence="4" type="ORF">G8O30_12940</name>
</gene>
<dbReference type="Gene3D" id="1.10.10.10">
    <property type="entry name" value="Winged helix-like DNA-binding domain superfamily/Winged helix DNA-binding domain"/>
    <property type="match status" value="1"/>
</dbReference>
<name>A0A7S8CD63_9BACI</name>
<dbReference type="InterPro" id="IPR036388">
    <property type="entry name" value="WH-like_DNA-bd_sf"/>
</dbReference>
<organism evidence="4 5">
    <name type="scientific">Mangrovibacillus cuniculi</name>
    <dbReference type="NCBI Taxonomy" id="2593652"/>
    <lineage>
        <taxon>Bacteria</taxon>
        <taxon>Bacillati</taxon>
        <taxon>Bacillota</taxon>
        <taxon>Bacilli</taxon>
        <taxon>Bacillales</taxon>
        <taxon>Bacillaceae</taxon>
        <taxon>Mangrovibacillus</taxon>
    </lineage>
</organism>
<dbReference type="Pfam" id="PF03551">
    <property type="entry name" value="PadR"/>
    <property type="match status" value="1"/>
</dbReference>
<protein>
    <submittedName>
        <fullName evidence="4">PadR family transcriptional regulator</fullName>
    </submittedName>
</protein>
<evidence type="ECO:0000313" key="5">
    <source>
        <dbReference type="Proteomes" id="UP000593626"/>
    </source>
</evidence>
<reference evidence="4 5" key="1">
    <citation type="submission" date="2019-07" db="EMBL/GenBank/DDBJ databases">
        <title>Genome sequence of 2 isolates from Red Sea Mangroves.</title>
        <authorList>
            <person name="Sefrji F."/>
            <person name="Michoud G."/>
            <person name="Merlino G."/>
            <person name="Daffonchio D."/>
        </authorList>
    </citation>
    <scope>NUCLEOTIDE SEQUENCE [LARGE SCALE GENOMIC DNA]</scope>
    <source>
        <strain evidence="4 5">R1DC41</strain>
    </source>
</reference>
<dbReference type="Pfam" id="PF10400">
    <property type="entry name" value="Vir_act_alpha_C"/>
    <property type="match status" value="1"/>
</dbReference>
<proteinExistence type="predicted"/>
<dbReference type="Proteomes" id="UP000593626">
    <property type="component" value="Chromosome"/>
</dbReference>
<keyword evidence="5" id="KW-1185">Reference proteome</keyword>
<sequence>MSLRYTILGLISGKSQTGYDIYKNLQQGVLYAWGNSHSQVYRELSKLEDEKLVTYVVEHQEQAPSKKIYSITNKGKSILLSWVLENEVKERKVKDEMLLKLSGIHLLKPDEAKAFFQSIYDREESELKKLEKEWKNELDQRLFDESPLSKEFSRRLAQMYIDWCTWAEEQLED</sequence>
<evidence type="ECO:0000259" key="3">
    <source>
        <dbReference type="Pfam" id="PF10400"/>
    </source>
</evidence>
<dbReference type="SUPFAM" id="SSF46785">
    <property type="entry name" value="Winged helix' DNA-binding domain"/>
    <property type="match status" value="1"/>
</dbReference>
<dbReference type="InterPro" id="IPR005149">
    <property type="entry name" value="Tscrpt_reg_PadR_N"/>
</dbReference>
<dbReference type="InterPro" id="IPR036390">
    <property type="entry name" value="WH_DNA-bd_sf"/>
</dbReference>
<dbReference type="PANTHER" id="PTHR43252:SF4">
    <property type="entry name" value="TRANSCRIPTIONAL REGULATORY PROTEIN"/>
    <property type="match status" value="1"/>
</dbReference>
<evidence type="ECO:0000313" key="4">
    <source>
        <dbReference type="EMBL" id="QPC47799.1"/>
    </source>
</evidence>
<evidence type="ECO:0000256" key="1">
    <source>
        <dbReference type="SAM" id="Coils"/>
    </source>
</evidence>
<dbReference type="PANTHER" id="PTHR43252">
    <property type="entry name" value="TRANSCRIPTIONAL REGULATOR YQJI"/>
    <property type="match status" value="1"/>
</dbReference>
<dbReference type="EMBL" id="CP049742">
    <property type="protein sequence ID" value="QPC47799.1"/>
    <property type="molecule type" value="Genomic_DNA"/>
</dbReference>